<dbReference type="AlphaFoldDB" id="A0AAW1JUN3"/>
<evidence type="ECO:0000313" key="2">
    <source>
        <dbReference type="Proteomes" id="UP001458880"/>
    </source>
</evidence>
<reference evidence="1 2" key="1">
    <citation type="journal article" date="2024" name="BMC Genomics">
        <title>De novo assembly and annotation of Popillia japonica's genome with initial clues to its potential as an invasive pest.</title>
        <authorList>
            <person name="Cucini C."/>
            <person name="Boschi S."/>
            <person name="Funari R."/>
            <person name="Cardaioli E."/>
            <person name="Iannotti N."/>
            <person name="Marturano G."/>
            <person name="Paoli F."/>
            <person name="Bruttini M."/>
            <person name="Carapelli A."/>
            <person name="Frati F."/>
            <person name="Nardi F."/>
        </authorList>
    </citation>
    <scope>NUCLEOTIDE SEQUENCE [LARGE SCALE GENOMIC DNA]</scope>
    <source>
        <strain evidence="1">DMR45628</strain>
    </source>
</reference>
<comment type="caution">
    <text evidence="1">The sequence shown here is derived from an EMBL/GenBank/DDBJ whole genome shotgun (WGS) entry which is preliminary data.</text>
</comment>
<evidence type="ECO:0000313" key="1">
    <source>
        <dbReference type="EMBL" id="KAK9708675.1"/>
    </source>
</evidence>
<sequence length="240" mass="26015">MPQLPAQRIERKFVEKPNAIKKVALDDLNDIETNEIQEPGFTWSSLLGSVMQMIFNPAPQQGPNKSENLDDNGIVSSPWANLITVGLKILTAILGGGGGGGDGIDKVDNGSPMQFINIVVNLLDALKTSFSHRSMAARHIGKKDSISDATVAGIAMVKGYMKSLSTVQNTCMQKYMCDASRECISDIGQSSLFCQLGTYATSFIIDKSAKPNTFDILYEAGRRGRSGDNCHEAYLECNEV</sequence>
<dbReference type="Proteomes" id="UP001458880">
    <property type="component" value="Unassembled WGS sequence"/>
</dbReference>
<dbReference type="PANTHER" id="PTHR41158:SF2">
    <property type="entry name" value="AGAP010294-PA"/>
    <property type="match status" value="1"/>
</dbReference>
<organism evidence="1 2">
    <name type="scientific">Popillia japonica</name>
    <name type="common">Japanese beetle</name>
    <dbReference type="NCBI Taxonomy" id="7064"/>
    <lineage>
        <taxon>Eukaryota</taxon>
        <taxon>Metazoa</taxon>
        <taxon>Ecdysozoa</taxon>
        <taxon>Arthropoda</taxon>
        <taxon>Hexapoda</taxon>
        <taxon>Insecta</taxon>
        <taxon>Pterygota</taxon>
        <taxon>Neoptera</taxon>
        <taxon>Endopterygota</taxon>
        <taxon>Coleoptera</taxon>
        <taxon>Polyphaga</taxon>
        <taxon>Scarabaeiformia</taxon>
        <taxon>Scarabaeidae</taxon>
        <taxon>Rutelinae</taxon>
        <taxon>Popillia</taxon>
    </lineage>
</organism>
<dbReference type="InterPro" id="IPR006631">
    <property type="entry name" value="DM4_12"/>
</dbReference>
<dbReference type="EMBL" id="JASPKY010000323">
    <property type="protein sequence ID" value="KAK9708675.1"/>
    <property type="molecule type" value="Genomic_DNA"/>
</dbReference>
<proteinExistence type="predicted"/>
<gene>
    <name evidence="1" type="ORF">QE152_g27073</name>
</gene>
<accession>A0AAW1JUN3</accession>
<dbReference type="Pfam" id="PF07841">
    <property type="entry name" value="DM4_12"/>
    <property type="match status" value="1"/>
</dbReference>
<dbReference type="PANTHER" id="PTHR41158">
    <property type="entry name" value="AGAP010294-PA"/>
    <property type="match status" value="1"/>
</dbReference>
<protein>
    <submittedName>
        <fullName evidence="1">DM4/DM12 family</fullName>
    </submittedName>
</protein>
<keyword evidence="2" id="KW-1185">Reference proteome</keyword>
<name>A0AAW1JUN3_POPJA</name>